<comment type="caution">
    <text evidence="1">The sequence shown here is derived from an EMBL/GenBank/DDBJ whole genome shotgun (WGS) entry which is preliminary data.</text>
</comment>
<gene>
    <name evidence="1" type="ORF">S01H4_30855</name>
</gene>
<dbReference type="EMBL" id="BART01015962">
    <property type="protein sequence ID" value="GAG76159.1"/>
    <property type="molecule type" value="Genomic_DNA"/>
</dbReference>
<sequence>IASDVEIHVLIGTFRKMYQLLLKQIEDDINETERY</sequence>
<evidence type="ECO:0000313" key="1">
    <source>
        <dbReference type="EMBL" id="GAG76159.1"/>
    </source>
</evidence>
<feature type="non-terminal residue" evidence="1">
    <location>
        <position position="1"/>
    </location>
</feature>
<name>X1A325_9ZZZZ</name>
<accession>X1A325</accession>
<dbReference type="AlphaFoldDB" id="X1A325"/>
<protein>
    <submittedName>
        <fullName evidence="1">Uncharacterized protein</fullName>
    </submittedName>
</protein>
<organism evidence="1">
    <name type="scientific">marine sediment metagenome</name>
    <dbReference type="NCBI Taxonomy" id="412755"/>
    <lineage>
        <taxon>unclassified sequences</taxon>
        <taxon>metagenomes</taxon>
        <taxon>ecological metagenomes</taxon>
    </lineage>
</organism>
<reference evidence="1" key="1">
    <citation type="journal article" date="2014" name="Front. Microbiol.">
        <title>High frequency of phylogenetically diverse reductive dehalogenase-homologous genes in deep subseafloor sedimentary metagenomes.</title>
        <authorList>
            <person name="Kawai M."/>
            <person name="Futagami T."/>
            <person name="Toyoda A."/>
            <person name="Takaki Y."/>
            <person name="Nishi S."/>
            <person name="Hori S."/>
            <person name="Arai W."/>
            <person name="Tsubouchi T."/>
            <person name="Morono Y."/>
            <person name="Uchiyama I."/>
            <person name="Ito T."/>
            <person name="Fujiyama A."/>
            <person name="Inagaki F."/>
            <person name="Takami H."/>
        </authorList>
    </citation>
    <scope>NUCLEOTIDE SEQUENCE</scope>
    <source>
        <strain evidence="1">Expedition CK06-06</strain>
    </source>
</reference>
<proteinExistence type="predicted"/>